<evidence type="ECO:0000256" key="4">
    <source>
        <dbReference type="ARBA" id="ARBA00057191"/>
    </source>
</evidence>
<evidence type="ECO:0000259" key="7">
    <source>
        <dbReference type="Pfam" id="PF18051"/>
    </source>
</evidence>
<evidence type="ECO:0000256" key="2">
    <source>
        <dbReference type="ARBA" id="ARBA00022737"/>
    </source>
</evidence>
<evidence type="ECO:0000256" key="5">
    <source>
        <dbReference type="PIRNR" id="PIRNR015965"/>
    </source>
</evidence>
<name>A0A397JJS6_9GLOM</name>
<dbReference type="STRING" id="1348612.A0A397JJS6"/>
<comment type="similarity">
    <text evidence="1 5">Belongs to the proteasome subunit S2 family.</text>
</comment>
<dbReference type="GO" id="GO:0008540">
    <property type="term" value="C:proteasome regulatory particle, base subcomplex"/>
    <property type="evidence" value="ECO:0007669"/>
    <property type="project" value="UniProtKB-UniRule"/>
</dbReference>
<evidence type="ECO:0000313" key="9">
    <source>
        <dbReference type="Proteomes" id="UP000266861"/>
    </source>
</evidence>
<dbReference type="GO" id="GO:0043161">
    <property type="term" value="P:proteasome-mediated ubiquitin-dependent protein catabolic process"/>
    <property type="evidence" value="ECO:0007669"/>
    <property type="project" value="TreeGrafter"/>
</dbReference>
<dbReference type="InterPro" id="IPR016643">
    <property type="entry name" value="26S_Psome_Rpn1"/>
</dbReference>
<dbReference type="PIRSF" id="PIRSF015965">
    <property type="entry name" value="26S_Psome_Rpn1"/>
    <property type="match status" value="1"/>
</dbReference>
<dbReference type="OrthoDB" id="10252509at2759"/>
<dbReference type="Pfam" id="PF01851">
    <property type="entry name" value="PC_rep"/>
    <property type="match status" value="2"/>
</dbReference>
<dbReference type="InterPro" id="IPR041433">
    <property type="entry name" value="RPN1_C"/>
</dbReference>
<dbReference type="PANTHER" id="PTHR10943:SF1">
    <property type="entry name" value="26S PROTEASOME NON-ATPASE REGULATORY SUBUNIT 2"/>
    <property type="match status" value="1"/>
</dbReference>
<comment type="function">
    <text evidence="4 5">Acts as a regulatory subunit of the 26 proteasome which is involved in the ATP-dependent degradation of ubiquitinated proteins.</text>
</comment>
<evidence type="ECO:0000259" key="6">
    <source>
        <dbReference type="Pfam" id="PF17781"/>
    </source>
</evidence>
<comment type="caution">
    <text evidence="8">The sequence shown here is derived from an EMBL/GenBank/DDBJ whole genome shotgun (WGS) entry which is preliminary data.</text>
</comment>
<dbReference type="GO" id="GO:0005634">
    <property type="term" value="C:nucleus"/>
    <property type="evidence" value="ECO:0007669"/>
    <property type="project" value="TreeGrafter"/>
</dbReference>
<dbReference type="GO" id="GO:0034515">
    <property type="term" value="C:proteasome storage granule"/>
    <property type="evidence" value="ECO:0007669"/>
    <property type="project" value="TreeGrafter"/>
</dbReference>
<dbReference type="InterPro" id="IPR016024">
    <property type="entry name" value="ARM-type_fold"/>
</dbReference>
<accession>A0A397JJS6</accession>
<keyword evidence="9" id="KW-1185">Reference proteome</keyword>
<gene>
    <name evidence="8" type="ORF">Glove_41g37</name>
</gene>
<dbReference type="InterPro" id="IPR002015">
    <property type="entry name" value="Proteasome/cyclosome_rpt"/>
</dbReference>
<sequence>MSEEDLPLKNELEMLVERLKEGNVDLHRPTLESLRTLIRTSTSSMTSVPKPLKFLRPHYATITEVYESWLPSDNKLFLADILSVLAMTYEEDKRDSLKFRLQGSSEDPGSWGHEYVRHLSSEIGQEFNHRQENDMESEDLIELALEIIPFFLKHNAEADAVDLLLELEIIDRIPQFVDEDTYARVCRYMASCVNLLVPPDDCLFLRTAHTIYRQHNKFTEAITLAIRLGDRDLIKEDFDAAGEFDALLQKQVGFLLGRQQMPMLIEDEEIQEILNNTHLTKHFISLAKELDVFEPKTPEDIYKSHLENIRPGFTSGTIDSARQNLASTFVNSFVNAGFGNDKLITIEDGNNWIYKNKDHGMLSAVASIGMIMLWDIDEGLVKLDKYLYSPDEYIKAGTLLAIGIVNTGVRNENEPAFALLSEYINKPIHQQRICAIVGLGMAYAGSHRIDILDLLLPLVSDSNLSMEIASLAALSLGMIFVGDCNGDITSTILQTMMERDPAQLKESWGRYMGLGLALLYLGKQDASDATLETLKAIDHPISKQVGVLVEICSFAGTGNVLKIQNMLHICNDHLDKEKDDDLHQAFAVLGVALIAMGEDIGSEMALRTFNHLMHYGEPVIRRTVPLALGLLCASNPLLNVLETLSKYSHDNDSDVAINAIIAMGFVGAGTNNARLAQMMRQLASYYHKEPNCLFMVRIAQGLLHMGKGTISINPYHSDRRLMSPVAIAGLLSTIIAFTDAKTFILGRYHWFLYFLVTAMYPRFLITLDENLNSLPVTVRVGQAVDVVGQAGRPKTITGFQTNSTPVLLAHSERAELATEEYIALSHVLEGFVFLRKNPDFMEEDKD</sequence>
<dbReference type="GO" id="GO:0042176">
    <property type="term" value="P:regulation of protein catabolic process"/>
    <property type="evidence" value="ECO:0007669"/>
    <property type="project" value="InterPro"/>
</dbReference>
<dbReference type="Pfam" id="PF18051">
    <property type="entry name" value="RPN1_C"/>
    <property type="match status" value="1"/>
</dbReference>
<dbReference type="EMBL" id="PQFF01000039">
    <property type="protein sequence ID" value="RHZ87048.1"/>
    <property type="molecule type" value="Genomic_DNA"/>
</dbReference>
<dbReference type="Pfam" id="PF17781">
    <property type="entry name" value="RPN1_RPN2_N"/>
    <property type="match status" value="1"/>
</dbReference>
<dbReference type="Proteomes" id="UP000266861">
    <property type="component" value="Unassembled WGS sequence"/>
</dbReference>
<reference evidence="8 9" key="1">
    <citation type="submission" date="2018-08" db="EMBL/GenBank/DDBJ databases">
        <title>Genome and evolution of the arbuscular mycorrhizal fungus Diversispora epigaea (formerly Glomus versiforme) and its bacterial endosymbionts.</title>
        <authorList>
            <person name="Sun X."/>
            <person name="Fei Z."/>
            <person name="Harrison M."/>
        </authorList>
    </citation>
    <scope>NUCLEOTIDE SEQUENCE [LARGE SCALE GENOMIC DNA]</scope>
    <source>
        <strain evidence="8 9">IT104</strain>
    </source>
</reference>
<dbReference type="InterPro" id="IPR011989">
    <property type="entry name" value="ARM-like"/>
</dbReference>
<organism evidence="8 9">
    <name type="scientific">Diversispora epigaea</name>
    <dbReference type="NCBI Taxonomy" id="1348612"/>
    <lineage>
        <taxon>Eukaryota</taxon>
        <taxon>Fungi</taxon>
        <taxon>Fungi incertae sedis</taxon>
        <taxon>Mucoromycota</taxon>
        <taxon>Glomeromycotina</taxon>
        <taxon>Glomeromycetes</taxon>
        <taxon>Diversisporales</taxon>
        <taxon>Diversisporaceae</taxon>
        <taxon>Diversispora</taxon>
    </lineage>
</organism>
<dbReference type="InterPro" id="IPR040892">
    <property type="entry name" value="RPN1_N"/>
</dbReference>
<protein>
    <recommendedName>
        <fullName evidence="5">26S proteasome regulatory subunit RPN1</fullName>
    </recommendedName>
</protein>
<evidence type="ECO:0000256" key="1">
    <source>
        <dbReference type="ARBA" id="ARBA00005460"/>
    </source>
</evidence>
<dbReference type="PANTHER" id="PTHR10943">
    <property type="entry name" value="26S PROTEASOME NON-ATPASE REGULATORY SUBUNIT"/>
    <property type="match status" value="1"/>
</dbReference>
<keyword evidence="3 5" id="KW-0647">Proteasome</keyword>
<dbReference type="SUPFAM" id="SSF48371">
    <property type="entry name" value="ARM repeat"/>
    <property type="match status" value="1"/>
</dbReference>
<dbReference type="Gene3D" id="1.25.10.10">
    <property type="entry name" value="Leucine-rich Repeat Variant"/>
    <property type="match status" value="1"/>
</dbReference>
<evidence type="ECO:0000313" key="8">
    <source>
        <dbReference type="EMBL" id="RHZ87048.1"/>
    </source>
</evidence>
<feature type="domain" description="RPN1 N-terminal" evidence="6">
    <location>
        <begin position="12"/>
        <end position="307"/>
    </location>
</feature>
<dbReference type="GO" id="GO:0030234">
    <property type="term" value="F:enzyme regulator activity"/>
    <property type="evidence" value="ECO:0007669"/>
    <property type="project" value="UniProtKB-UniRule"/>
</dbReference>
<dbReference type="FunFam" id="1.25.10.10:FF:000026">
    <property type="entry name" value="26S proteasome non-ATPase regulatory subunit 2"/>
    <property type="match status" value="1"/>
</dbReference>
<feature type="domain" description="26S proteasome non-ATPase regulatory subunit RPN1 C-terminal" evidence="7">
    <location>
        <begin position="787"/>
        <end position="840"/>
    </location>
</feature>
<dbReference type="AlphaFoldDB" id="A0A397JJS6"/>
<evidence type="ECO:0000256" key="3">
    <source>
        <dbReference type="ARBA" id="ARBA00022942"/>
    </source>
</evidence>
<keyword evidence="2" id="KW-0677">Repeat</keyword>
<proteinExistence type="inferred from homology"/>